<dbReference type="PROSITE" id="PS51826">
    <property type="entry name" value="PSBD"/>
    <property type="match status" value="1"/>
</dbReference>
<comment type="catalytic activity">
    <reaction evidence="11 12">
        <text>N(6)-[(R)-dihydrolipoyl]-L-lysyl-[protein] + succinyl-CoA = N(6)-[(R)-S(8)-succinyldihydrolipoyl]-L-lysyl-[protein] + CoA</text>
        <dbReference type="Rhea" id="RHEA:15213"/>
        <dbReference type="Rhea" id="RHEA-COMP:10475"/>
        <dbReference type="Rhea" id="RHEA-COMP:20092"/>
        <dbReference type="ChEBI" id="CHEBI:57287"/>
        <dbReference type="ChEBI" id="CHEBI:57292"/>
        <dbReference type="ChEBI" id="CHEBI:83100"/>
        <dbReference type="ChEBI" id="CHEBI:83120"/>
        <dbReference type="EC" id="2.3.1.61"/>
    </reaction>
</comment>
<evidence type="ECO:0000256" key="7">
    <source>
        <dbReference type="ARBA" id="ARBA00022532"/>
    </source>
</evidence>
<dbReference type="EMBL" id="CP006877">
    <property type="protein sequence ID" value="AJD43105.1"/>
    <property type="molecule type" value="Genomic_DNA"/>
</dbReference>
<protein>
    <recommendedName>
        <fullName evidence="6 12">Dihydrolipoyllysine-residue succinyltransferase component of 2-oxoglutarate dehydrogenase complex</fullName>
        <ecNumber evidence="5 12">2.3.1.61</ecNumber>
    </recommendedName>
    <alternativeName>
        <fullName evidence="12">2-oxoglutarate dehydrogenase complex component E2</fullName>
    </alternativeName>
</protein>
<evidence type="ECO:0000256" key="6">
    <source>
        <dbReference type="ARBA" id="ARBA00019511"/>
    </source>
</evidence>
<keyword evidence="8 12" id="KW-0808">Transferase</keyword>
<dbReference type="GO" id="GO:0004149">
    <property type="term" value="F:dihydrolipoyllysine-residue succinyltransferase activity"/>
    <property type="evidence" value="ECO:0007669"/>
    <property type="project" value="UniProtKB-UniRule"/>
</dbReference>
<dbReference type="Gene3D" id="4.10.320.10">
    <property type="entry name" value="E3-binding domain"/>
    <property type="match status" value="1"/>
</dbReference>
<comment type="similarity">
    <text evidence="3 12">Belongs to the 2-oxoacid dehydrogenase family.</text>
</comment>
<keyword evidence="9 12" id="KW-0450">Lipoyl</keyword>
<evidence type="ECO:0000256" key="9">
    <source>
        <dbReference type="ARBA" id="ARBA00022823"/>
    </source>
</evidence>
<dbReference type="GO" id="GO:0005829">
    <property type="term" value="C:cytosol"/>
    <property type="evidence" value="ECO:0007669"/>
    <property type="project" value="TreeGrafter"/>
</dbReference>
<keyword evidence="10 12" id="KW-0012">Acyltransferase</keyword>
<evidence type="ECO:0000256" key="12">
    <source>
        <dbReference type="RuleBase" id="RU361138"/>
    </source>
</evidence>
<accession>A0A0B4X8Q1</accession>
<dbReference type="InterPro" id="IPR003016">
    <property type="entry name" value="2-oxoA_DH_lipoyl-BS"/>
</dbReference>
<evidence type="ECO:0000256" key="11">
    <source>
        <dbReference type="ARBA" id="ARBA00052761"/>
    </source>
</evidence>
<dbReference type="FunFam" id="3.30.559.10:FF:000007">
    <property type="entry name" value="Dihydrolipoamide acetyltransferase component of pyruvate dehydrogenase complex"/>
    <property type="match status" value="1"/>
</dbReference>
<evidence type="ECO:0000256" key="4">
    <source>
        <dbReference type="ARBA" id="ARBA00011666"/>
    </source>
</evidence>
<dbReference type="CDD" id="cd06849">
    <property type="entry name" value="lipoyl_domain"/>
    <property type="match status" value="1"/>
</dbReference>
<dbReference type="SUPFAM" id="SSF51230">
    <property type="entry name" value="Single hybrid motif"/>
    <property type="match status" value="1"/>
</dbReference>
<evidence type="ECO:0000313" key="16">
    <source>
        <dbReference type="Proteomes" id="UP000031368"/>
    </source>
</evidence>
<dbReference type="UniPathway" id="UPA00868">
    <property type="reaction ID" value="UER00840"/>
</dbReference>
<keyword evidence="16" id="KW-1185">Reference proteome</keyword>
<dbReference type="PROSITE" id="PS50968">
    <property type="entry name" value="BIOTINYL_LIPOYL"/>
    <property type="match status" value="1"/>
</dbReference>
<evidence type="ECO:0000256" key="1">
    <source>
        <dbReference type="ARBA" id="ARBA00004052"/>
    </source>
</evidence>
<dbReference type="InterPro" id="IPR011053">
    <property type="entry name" value="Single_hybrid_motif"/>
</dbReference>
<feature type="domain" description="Lipoyl-binding" evidence="13">
    <location>
        <begin position="2"/>
        <end position="77"/>
    </location>
</feature>
<comment type="cofactor">
    <cofactor evidence="12">
        <name>(R)-lipoate</name>
        <dbReference type="ChEBI" id="CHEBI:83088"/>
    </cofactor>
    <text evidence="12">Binds 1 lipoyl cofactor covalently.</text>
</comment>
<comment type="subunit">
    <text evidence="4">Forms a 24-polypeptide structural core with octahedral symmetry. Part of the 2-oxoglutarate dehydrogenase (OGDH) complex composed of E1 (2-oxoglutarate dehydrogenase), E2 (dihydrolipoamide succinyltransferase) and E3 (dihydrolipoamide dehydrogenase); the complex contains multiple copies of the three enzymatic components (E1, E2 and E3).</text>
</comment>
<dbReference type="InterPro" id="IPR001078">
    <property type="entry name" value="2-oxoacid_DH_actylTfrase"/>
</dbReference>
<dbReference type="GO" id="GO:0033512">
    <property type="term" value="P:L-lysine catabolic process to acetyl-CoA via saccharopine"/>
    <property type="evidence" value="ECO:0007669"/>
    <property type="project" value="UniProtKB-UniRule"/>
</dbReference>
<dbReference type="KEGG" id="rga:RGR602_CH03806"/>
<organism evidence="15 16">
    <name type="scientific">Rhizobium gallicum bv. gallicum R602sp</name>
    <dbReference type="NCBI Taxonomy" id="1041138"/>
    <lineage>
        <taxon>Bacteria</taxon>
        <taxon>Pseudomonadati</taxon>
        <taxon>Pseudomonadota</taxon>
        <taxon>Alphaproteobacteria</taxon>
        <taxon>Hyphomicrobiales</taxon>
        <taxon>Rhizobiaceae</taxon>
        <taxon>Rhizobium/Agrobacterium group</taxon>
        <taxon>Rhizobium</taxon>
    </lineage>
</organism>
<dbReference type="InterPro" id="IPR000089">
    <property type="entry name" value="Biotin_lipoyl"/>
</dbReference>
<dbReference type="PROSITE" id="PS00189">
    <property type="entry name" value="LIPOYL"/>
    <property type="match status" value="1"/>
</dbReference>
<dbReference type="Pfam" id="PF02817">
    <property type="entry name" value="E3_binding"/>
    <property type="match status" value="1"/>
</dbReference>
<comment type="function">
    <text evidence="1 12">E2 component of the 2-oxoglutarate dehydrogenase (OGDH) complex which catalyzes the second step in the conversion of 2-oxoglutarate to succinyl-CoA and CO(2).</text>
</comment>
<evidence type="ECO:0000313" key="15">
    <source>
        <dbReference type="EMBL" id="AJD43105.1"/>
    </source>
</evidence>
<proteinExistence type="inferred from homology"/>
<dbReference type="SUPFAM" id="SSF47005">
    <property type="entry name" value="Peripheral subunit-binding domain of 2-oxo acid dehydrogenase complex"/>
    <property type="match status" value="1"/>
</dbReference>
<dbReference type="Pfam" id="PF00198">
    <property type="entry name" value="2-oxoacid_dh"/>
    <property type="match status" value="1"/>
</dbReference>
<evidence type="ECO:0000256" key="10">
    <source>
        <dbReference type="ARBA" id="ARBA00023315"/>
    </source>
</evidence>
<dbReference type="AlphaFoldDB" id="A0A0B4X8Q1"/>
<dbReference type="NCBIfam" id="TIGR01347">
    <property type="entry name" value="sucB"/>
    <property type="match status" value="1"/>
</dbReference>
<evidence type="ECO:0000256" key="8">
    <source>
        <dbReference type="ARBA" id="ARBA00022679"/>
    </source>
</evidence>
<reference evidence="15 16" key="1">
    <citation type="submission" date="2013-11" db="EMBL/GenBank/DDBJ databases">
        <title>Complete genome sequence of Rhizobium gallicum bv. gallicum R602.</title>
        <authorList>
            <person name="Bustos P."/>
            <person name="Santamaria R.I."/>
            <person name="Lozano L."/>
            <person name="Acosta J.L."/>
            <person name="Ormeno-Orrillo E."/>
            <person name="Rogel M.A."/>
            <person name="Romero D."/>
            <person name="Cevallos M.A."/>
            <person name="Martinez-Romero E."/>
            <person name="Gonzalez V."/>
        </authorList>
    </citation>
    <scope>NUCLEOTIDE SEQUENCE [LARGE SCALE GENOMIC DNA]</scope>
    <source>
        <strain evidence="15 16">R602</strain>
    </source>
</reference>
<dbReference type="EC" id="2.3.1.61" evidence="5 12"/>
<dbReference type="Gene3D" id="3.30.559.10">
    <property type="entry name" value="Chloramphenicol acetyltransferase-like domain"/>
    <property type="match status" value="1"/>
</dbReference>
<dbReference type="InterPro" id="IPR036625">
    <property type="entry name" value="E3-bd_dom_sf"/>
</dbReference>
<dbReference type="Gene3D" id="2.40.50.100">
    <property type="match status" value="1"/>
</dbReference>
<evidence type="ECO:0000256" key="2">
    <source>
        <dbReference type="ARBA" id="ARBA00005145"/>
    </source>
</evidence>
<sequence length="420" mass="43561">MATEIRVPTLGESVSEATVGTWFKKVGDAIKADEPILELETDKVTIEVPAPTSGTLSEIVAQAGETVGLGALLGQIAAGAAAPAAAPAKAAEPAVAAPAQATPAAPAAAAAAPVASAPAPASTMPAAPAAAKMLAENNLSADQVEGSGKRGQVLKGDVIAAVAKGLSAPAAAPAAPAAVRGPSTVEDAGREERVKMTRLRQTIAKRLKDAQNTAAMLTTYNEVDMKAVMDLRAKYKDVFEKKHGVKLGFMGFFTKAVTHALKELPAVNAEIDGTDIIYKNYCHIGMAVGTDKGLVVPIIRDADQMSIAEIEKDLGRLAKAARDGTLSMADMQGGTFTITNGGVYGSLMSSPILNAPQSGILGMHKIQERPVVVGGQIVIRPMMYLALSYDHRIVDGKEAVTFLVRVKESLEDPERLVLDL</sequence>
<feature type="domain" description="Peripheral subunit-binding (PSBD)" evidence="14">
    <location>
        <begin position="125"/>
        <end position="162"/>
    </location>
</feature>
<dbReference type="Pfam" id="PF00364">
    <property type="entry name" value="Biotin_lipoyl"/>
    <property type="match status" value="1"/>
</dbReference>
<evidence type="ECO:0000259" key="13">
    <source>
        <dbReference type="PROSITE" id="PS50968"/>
    </source>
</evidence>
<keyword evidence="7 12" id="KW-0816">Tricarboxylic acid cycle</keyword>
<dbReference type="GO" id="GO:0006099">
    <property type="term" value="P:tricarboxylic acid cycle"/>
    <property type="evidence" value="ECO:0007669"/>
    <property type="project" value="UniProtKB-UniRule"/>
</dbReference>
<dbReference type="RefSeq" id="WP_039846352.1">
    <property type="nucleotide sequence ID" value="NZ_CP006877.1"/>
</dbReference>
<dbReference type="InterPro" id="IPR050537">
    <property type="entry name" value="2-oxoacid_dehydrogenase"/>
</dbReference>
<evidence type="ECO:0000256" key="5">
    <source>
        <dbReference type="ARBA" id="ARBA00012945"/>
    </source>
</evidence>
<comment type="pathway">
    <text evidence="2 12">Amino-acid degradation; L-lysine degradation via saccharopine pathway; glutaryl-CoA from L-lysine: step 6/6.</text>
</comment>
<dbReference type="InterPro" id="IPR006255">
    <property type="entry name" value="SucB"/>
</dbReference>
<dbReference type="NCBIfam" id="NF004309">
    <property type="entry name" value="PRK05704.1"/>
    <property type="match status" value="1"/>
</dbReference>
<dbReference type="InterPro" id="IPR004167">
    <property type="entry name" value="PSBD"/>
</dbReference>
<name>A0A0B4X8Q1_9HYPH</name>
<dbReference type="HOGENOM" id="CLU_016733_0_0_5"/>
<dbReference type="SUPFAM" id="SSF52777">
    <property type="entry name" value="CoA-dependent acyltransferases"/>
    <property type="match status" value="1"/>
</dbReference>
<evidence type="ECO:0000259" key="14">
    <source>
        <dbReference type="PROSITE" id="PS51826"/>
    </source>
</evidence>
<evidence type="ECO:0000256" key="3">
    <source>
        <dbReference type="ARBA" id="ARBA00007317"/>
    </source>
</evidence>
<dbReference type="PANTHER" id="PTHR43416:SF5">
    <property type="entry name" value="DIHYDROLIPOYLLYSINE-RESIDUE SUCCINYLTRANSFERASE COMPONENT OF 2-OXOGLUTARATE DEHYDROGENASE COMPLEX, MITOCHONDRIAL"/>
    <property type="match status" value="1"/>
</dbReference>
<gene>
    <name evidence="15" type="primary">sucB</name>
    <name evidence="15" type="ORF">RGR602_CH03806</name>
</gene>
<dbReference type="Proteomes" id="UP000031368">
    <property type="component" value="Chromosome"/>
</dbReference>
<dbReference type="GO" id="GO:0045252">
    <property type="term" value="C:oxoglutarate dehydrogenase complex"/>
    <property type="evidence" value="ECO:0007669"/>
    <property type="project" value="UniProtKB-UniRule"/>
</dbReference>
<dbReference type="PANTHER" id="PTHR43416">
    <property type="entry name" value="DIHYDROLIPOYLLYSINE-RESIDUE SUCCINYLTRANSFERASE COMPONENT OF 2-OXOGLUTARATE DEHYDROGENASE COMPLEX, MITOCHONDRIAL-RELATED"/>
    <property type="match status" value="1"/>
</dbReference>
<dbReference type="InterPro" id="IPR023213">
    <property type="entry name" value="CAT-like_dom_sf"/>
</dbReference>